<evidence type="ECO:0000259" key="2">
    <source>
        <dbReference type="Pfam" id="PF02837"/>
    </source>
</evidence>
<organism evidence="3 4">
    <name type="scientific">Bacillus toyonensis</name>
    <dbReference type="NCBI Taxonomy" id="155322"/>
    <lineage>
        <taxon>Bacteria</taxon>
        <taxon>Bacillati</taxon>
        <taxon>Bacillota</taxon>
        <taxon>Bacilli</taxon>
        <taxon>Bacillales</taxon>
        <taxon>Bacillaceae</taxon>
        <taxon>Bacillus</taxon>
        <taxon>Bacillus cereus group</taxon>
    </lineage>
</organism>
<dbReference type="Proteomes" id="UP000225320">
    <property type="component" value="Unassembled WGS sequence"/>
</dbReference>
<gene>
    <name evidence="3" type="ORF">CON73_18145</name>
</gene>
<dbReference type="AlphaFoldDB" id="A0A2B7VXX0"/>
<evidence type="ECO:0000313" key="3">
    <source>
        <dbReference type="EMBL" id="PGG89205.1"/>
    </source>
</evidence>
<dbReference type="GO" id="GO:0004553">
    <property type="term" value="F:hydrolase activity, hydrolyzing O-glycosyl compounds"/>
    <property type="evidence" value="ECO:0007669"/>
    <property type="project" value="InterPro"/>
</dbReference>
<dbReference type="InterPro" id="IPR006104">
    <property type="entry name" value="Glyco_hydro_2_N"/>
</dbReference>
<dbReference type="InterPro" id="IPR008979">
    <property type="entry name" value="Galactose-bd-like_sf"/>
</dbReference>
<dbReference type="PANTHER" id="PTHR42732">
    <property type="entry name" value="BETA-GALACTOSIDASE"/>
    <property type="match status" value="1"/>
</dbReference>
<name>A0A2B7VXX0_9BACI</name>
<evidence type="ECO:0000256" key="1">
    <source>
        <dbReference type="ARBA" id="ARBA00007401"/>
    </source>
</evidence>
<dbReference type="GO" id="GO:0005975">
    <property type="term" value="P:carbohydrate metabolic process"/>
    <property type="evidence" value="ECO:0007669"/>
    <property type="project" value="InterPro"/>
</dbReference>
<dbReference type="Gene3D" id="2.60.120.260">
    <property type="entry name" value="Galactose-binding domain-like"/>
    <property type="match status" value="1"/>
</dbReference>
<dbReference type="RefSeq" id="WP_098088112.1">
    <property type="nucleotide sequence ID" value="NZ_NUCP01000068.1"/>
</dbReference>
<dbReference type="InterPro" id="IPR051913">
    <property type="entry name" value="GH2_Domain-Containing"/>
</dbReference>
<evidence type="ECO:0000313" key="4">
    <source>
        <dbReference type="Proteomes" id="UP000225320"/>
    </source>
</evidence>
<protein>
    <recommendedName>
        <fullName evidence="2">Glycosyl hydrolases family 2 sugar binding domain-containing protein</fullName>
    </recommendedName>
</protein>
<accession>A0A2B7VXX0</accession>
<feature type="domain" description="Glycosyl hydrolases family 2 sugar binding" evidence="2">
    <location>
        <begin position="2"/>
        <end position="100"/>
    </location>
</feature>
<dbReference type="EMBL" id="NVOI01000070">
    <property type="protein sequence ID" value="PGG89205.1"/>
    <property type="molecule type" value="Genomic_DNA"/>
</dbReference>
<comment type="caution">
    <text evidence="3">The sequence shown here is derived from an EMBL/GenBank/DDBJ whole genome shotgun (WGS) entry which is preliminary data.</text>
</comment>
<proteinExistence type="inferred from homology"/>
<dbReference type="PANTHER" id="PTHR42732:SF1">
    <property type="entry name" value="BETA-MANNOSIDASE"/>
    <property type="match status" value="1"/>
</dbReference>
<dbReference type="Pfam" id="PF02837">
    <property type="entry name" value="Glyco_hydro_2_N"/>
    <property type="match status" value="1"/>
</dbReference>
<sequence>MGWYRKYFTIDESYRGKTINIDFEGVMIDSDVYLNGEKIHTHNDGYIGYSVDITSKVKYGQTNVLAVRVYNFDNPDTPLGKPLANLDFHYYGGIYRDVTMRITNKLHISDALQANKTASGGVLSLTLKN</sequence>
<comment type="similarity">
    <text evidence="1">Belongs to the glycosyl hydrolase 2 family.</text>
</comment>
<dbReference type="SUPFAM" id="SSF49785">
    <property type="entry name" value="Galactose-binding domain-like"/>
    <property type="match status" value="1"/>
</dbReference>
<reference evidence="3 4" key="1">
    <citation type="submission" date="2017-09" db="EMBL/GenBank/DDBJ databases">
        <title>Large-scale bioinformatics analysis of Bacillus genomes uncovers conserved roles of natural products in bacterial physiology.</title>
        <authorList>
            <consortium name="Agbiome Team Llc"/>
            <person name="Bleich R.M."/>
            <person name="Grubbs K.J."/>
            <person name="Santa Maria K.C."/>
            <person name="Allen S.E."/>
            <person name="Farag S."/>
            <person name="Shank E.A."/>
            <person name="Bowers A."/>
        </authorList>
    </citation>
    <scope>NUCLEOTIDE SEQUENCE [LARGE SCALE GENOMIC DNA]</scope>
    <source>
        <strain evidence="3 4">AFS094862</strain>
    </source>
</reference>